<dbReference type="EMBL" id="CP104694">
    <property type="protein sequence ID" value="UXI70382.1"/>
    <property type="molecule type" value="Genomic_DNA"/>
</dbReference>
<evidence type="ECO:0000256" key="4">
    <source>
        <dbReference type="SAM" id="MobiDB-lite"/>
    </source>
</evidence>
<keyword evidence="5" id="KW-0472">Membrane</keyword>
<dbReference type="PROSITE" id="PS50887">
    <property type="entry name" value="GGDEF"/>
    <property type="match status" value="1"/>
</dbReference>
<dbReference type="InterPro" id="IPR029787">
    <property type="entry name" value="Nucleotide_cyclase"/>
</dbReference>
<dbReference type="Gene3D" id="3.30.450.40">
    <property type="match status" value="1"/>
</dbReference>
<dbReference type="SUPFAM" id="SSF141868">
    <property type="entry name" value="EAL domain-like"/>
    <property type="match status" value="1"/>
</dbReference>
<dbReference type="CDD" id="cd01949">
    <property type="entry name" value="GGDEF"/>
    <property type="match status" value="1"/>
</dbReference>
<dbReference type="SMART" id="SM00267">
    <property type="entry name" value="GGDEF"/>
    <property type="match status" value="1"/>
</dbReference>
<dbReference type="RefSeq" id="WP_261697332.1">
    <property type="nucleotide sequence ID" value="NZ_CP104694.1"/>
</dbReference>
<dbReference type="PROSITE" id="PS50110">
    <property type="entry name" value="RESPONSE_REGULATORY"/>
    <property type="match status" value="1"/>
</dbReference>
<dbReference type="InterPro" id="IPR035919">
    <property type="entry name" value="EAL_sf"/>
</dbReference>
<feature type="domain" description="GGDEF" evidence="8">
    <location>
        <begin position="491"/>
        <end position="623"/>
    </location>
</feature>
<dbReference type="SUPFAM" id="SSF55781">
    <property type="entry name" value="GAF domain-like"/>
    <property type="match status" value="1"/>
</dbReference>
<dbReference type="InterPro" id="IPR011006">
    <property type="entry name" value="CheY-like_superfamily"/>
</dbReference>
<feature type="domain" description="EAL" evidence="7">
    <location>
        <begin position="632"/>
        <end position="886"/>
    </location>
</feature>
<feature type="modified residue" description="4-aspartylphosphate" evidence="3">
    <location>
        <position position="948"/>
    </location>
</feature>
<dbReference type="InterPro" id="IPR001633">
    <property type="entry name" value="EAL_dom"/>
</dbReference>
<proteinExistence type="predicted"/>
<evidence type="ECO:0000256" key="5">
    <source>
        <dbReference type="SAM" id="Phobius"/>
    </source>
</evidence>
<reference evidence="9" key="1">
    <citation type="submission" date="2022-09" db="EMBL/GenBank/DDBJ databases">
        <title>Tahibacter sp. nov., isolated from a fresh water.</title>
        <authorList>
            <person name="Baek J.H."/>
            <person name="Lee J.K."/>
            <person name="Kim J.M."/>
            <person name="Jeon C.O."/>
        </authorList>
    </citation>
    <scope>NUCLEOTIDE SEQUENCE</scope>
    <source>
        <strain evidence="9">W38</strain>
    </source>
</reference>
<dbReference type="Gene3D" id="3.40.50.2300">
    <property type="match status" value="1"/>
</dbReference>
<dbReference type="Pfam" id="PF13185">
    <property type="entry name" value="GAF_2"/>
    <property type="match status" value="1"/>
</dbReference>
<name>A0ABY6BKT0_9GAMM</name>
<feature type="transmembrane region" description="Helical" evidence="5">
    <location>
        <begin position="12"/>
        <end position="36"/>
    </location>
</feature>
<dbReference type="SMART" id="SM00052">
    <property type="entry name" value="EAL"/>
    <property type="match status" value="1"/>
</dbReference>
<evidence type="ECO:0000256" key="3">
    <source>
        <dbReference type="PROSITE-ProRule" id="PRU00169"/>
    </source>
</evidence>
<dbReference type="SUPFAM" id="SSF52172">
    <property type="entry name" value="CheY-like"/>
    <property type="match status" value="1"/>
</dbReference>
<feature type="transmembrane region" description="Helical" evidence="5">
    <location>
        <begin position="208"/>
        <end position="224"/>
    </location>
</feature>
<evidence type="ECO:0000313" key="9">
    <source>
        <dbReference type="EMBL" id="UXI70382.1"/>
    </source>
</evidence>
<keyword evidence="5" id="KW-0812">Transmembrane</keyword>
<feature type="region of interest" description="Disordered" evidence="4">
    <location>
        <begin position="1021"/>
        <end position="1047"/>
    </location>
</feature>
<dbReference type="PANTHER" id="PTHR44757:SF2">
    <property type="entry name" value="BIOFILM ARCHITECTURE MAINTENANCE PROTEIN MBAA"/>
    <property type="match status" value="1"/>
</dbReference>
<keyword evidence="10" id="KW-1185">Reference proteome</keyword>
<evidence type="ECO:0000256" key="2">
    <source>
        <dbReference type="ARBA" id="ARBA00022777"/>
    </source>
</evidence>
<sequence>MLDGQVTAATRYFRSGAAAAMILVIALGALLAAALVTQRSAWSIERALLAQQQKIDQLTDMELLFAESRRANLAMLDRLRQQDVPLSQQSFNALREQIQQVRAALTKLVSAQTTPRETAATQALDAALRTYEAEVLTAFDLSSPGNVSGPRAGATFTRADATRVLASSANADLVQAQLRRLRLAAQAEVASLATNLDENRTALPSSPVFPLLAVVLVLGALYLVRRGKDPVIIGSPALGTGGRVVPSLAEVATPAPPADPSAGYPMPADHEQAAYSRELGRAIRLVAQCSHALVHACSETELVQDILRRIVDSGGFGVAWVGYWNDDSTDFRIVAQTLRKGLDEASCNALTKAEEFGRSQAAATVRRGQIMVTDESPASPSYERWFERAADAGMRSAISVPLRNPGGIFGVLVVYSETAGAVAPGQIELLGELADDLAFGIAALRERDARRLTDSPYDDISQVDPLTGLANGVRFVEHVREALRNAQGSSRPVIVMKISVERLRSVNEIMGSHAGDFLLKSVAERLTSATRNGIVARTAGDRFGVVVADGGDDMQPLSFARTLLNAVMMPLELAGSEYYPNACIGVSMYPHDGQTAEAQMRNAAVALSQARALGGGTIQFYDPVSADQEAAGFALETALRAALDHGEFVLHFQPKADLVTGRISGAEALVRWNHPTMGLMPPGQFIGLAEATGLIGPLGTWVIQEACRQIAAWRNQGLPDCPVSVNLSPIQFRHADLVSTVRRALTDHGVKPASLELELTEGAVMHDMQSGIDTLRALRAIGVRCALDDFGTGHSSLNYLKHLPIERLKIDQSFVRDLTTEPGSAAICNAIINIAHNLDLKVVAEGVETEAQLSYLRRCGCDEVQGFYFSPGVPADDFAQMLRSRTRLPAPTYAPGARTLLIVDDEVNVLSALRRVLQPEGFEIILADSGPKALAILAMRETQVILTDQRMPEMSGTEFLARVRKLYPRTVRMVLSGYADLDTVIASVNRGTVFRFITKPCNADVLQEHVREAFRHYDQQLSQHMAPRAPRRRPAAKALREQPHTHN</sequence>
<keyword evidence="5" id="KW-1133">Transmembrane helix</keyword>
<keyword evidence="3" id="KW-0597">Phosphoprotein</keyword>
<accession>A0ABY6BKT0</accession>
<dbReference type="Gene3D" id="3.30.70.270">
    <property type="match status" value="1"/>
</dbReference>
<evidence type="ECO:0000313" key="10">
    <source>
        <dbReference type="Proteomes" id="UP001064632"/>
    </source>
</evidence>
<keyword evidence="1" id="KW-0808">Transferase</keyword>
<dbReference type="CDD" id="cd01948">
    <property type="entry name" value="EAL"/>
    <property type="match status" value="1"/>
</dbReference>
<evidence type="ECO:0000259" key="7">
    <source>
        <dbReference type="PROSITE" id="PS50883"/>
    </source>
</evidence>
<evidence type="ECO:0000259" key="6">
    <source>
        <dbReference type="PROSITE" id="PS50110"/>
    </source>
</evidence>
<protein>
    <submittedName>
        <fullName evidence="9">EAL domain-containing protein</fullName>
    </submittedName>
</protein>
<organism evidence="9 10">
    <name type="scientific">Tahibacter amnicola</name>
    <dbReference type="NCBI Taxonomy" id="2976241"/>
    <lineage>
        <taxon>Bacteria</taxon>
        <taxon>Pseudomonadati</taxon>
        <taxon>Pseudomonadota</taxon>
        <taxon>Gammaproteobacteria</taxon>
        <taxon>Lysobacterales</taxon>
        <taxon>Rhodanobacteraceae</taxon>
        <taxon>Tahibacter</taxon>
    </lineage>
</organism>
<feature type="compositionally biased region" description="Basic and acidic residues" evidence="4">
    <location>
        <begin position="1038"/>
        <end position="1047"/>
    </location>
</feature>
<dbReference type="CDD" id="cd17569">
    <property type="entry name" value="REC_HupR-like"/>
    <property type="match status" value="1"/>
</dbReference>
<dbReference type="InterPro" id="IPR043128">
    <property type="entry name" value="Rev_trsase/Diguanyl_cyclase"/>
</dbReference>
<dbReference type="InterPro" id="IPR001789">
    <property type="entry name" value="Sig_transdc_resp-reg_receiver"/>
</dbReference>
<dbReference type="Pfam" id="PF00072">
    <property type="entry name" value="Response_reg"/>
    <property type="match status" value="1"/>
</dbReference>
<dbReference type="InterPro" id="IPR029016">
    <property type="entry name" value="GAF-like_dom_sf"/>
</dbReference>
<dbReference type="SUPFAM" id="SSF55073">
    <property type="entry name" value="Nucleotide cyclase"/>
    <property type="match status" value="1"/>
</dbReference>
<feature type="domain" description="Response regulatory" evidence="6">
    <location>
        <begin position="899"/>
        <end position="1014"/>
    </location>
</feature>
<dbReference type="PROSITE" id="PS50883">
    <property type="entry name" value="EAL"/>
    <property type="match status" value="1"/>
</dbReference>
<dbReference type="Proteomes" id="UP001064632">
    <property type="component" value="Chromosome"/>
</dbReference>
<dbReference type="PANTHER" id="PTHR44757">
    <property type="entry name" value="DIGUANYLATE CYCLASE DGCP"/>
    <property type="match status" value="1"/>
</dbReference>
<dbReference type="Pfam" id="PF00563">
    <property type="entry name" value="EAL"/>
    <property type="match status" value="1"/>
</dbReference>
<gene>
    <name evidence="9" type="ORF">N4264_12330</name>
</gene>
<dbReference type="InterPro" id="IPR003018">
    <property type="entry name" value="GAF"/>
</dbReference>
<dbReference type="Pfam" id="PF00990">
    <property type="entry name" value="GGDEF"/>
    <property type="match status" value="1"/>
</dbReference>
<dbReference type="InterPro" id="IPR052155">
    <property type="entry name" value="Biofilm_reg_signaling"/>
</dbReference>
<dbReference type="SMART" id="SM00448">
    <property type="entry name" value="REC"/>
    <property type="match status" value="1"/>
</dbReference>
<dbReference type="NCBIfam" id="TIGR00254">
    <property type="entry name" value="GGDEF"/>
    <property type="match status" value="1"/>
</dbReference>
<evidence type="ECO:0000259" key="8">
    <source>
        <dbReference type="PROSITE" id="PS50887"/>
    </source>
</evidence>
<dbReference type="Gene3D" id="3.20.20.450">
    <property type="entry name" value="EAL domain"/>
    <property type="match status" value="1"/>
</dbReference>
<dbReference type="InterPro" id="IPR000160">
    <property type="entry name" value="GGDEF_dom"/>
</dbReference>
<evidence type="ECO:0000256" key="1">
    <source>
        <dbReference type="ARBA" id="ARBA00022679"/>
    </source>
</evidence>
<keyword evidence="2" id="KW-0418">Kinase</keyword>